<dbReference type="AlphaFoldDB" id="A0A2P2IQ23"/>
<reference evidence="1" key="1">
    <citation type="submission" date="2018-02" db="EMBL/GenBank/DDBJ databases">
        <title>Rhizophora mucronata_Transcriptome.</title>
        <authorList>
            <person name="Meera S.P."/>
            <person name="Sreeshan A."/>
            <person name="Augustine A."/>
        </authorList>
    </citation>
    <scope>NUCLEOTIDE SEQUENCE</scope>
    <source>
        <tissue evidence="1">Leaf</tissue>
    </source>
</reference>
<evidence type="ECO:0000313" key="1">
    <source>
        <dbReference type="EMBL" id="MBW83310.1"/>
    </source>
</evidence>
<protein>
    <submittedName>
        <fullName evidence="1">Uncharacterized protein MANES_01G178600</fullName>
    </submittedName>
</protein>
<sequence length="28" mass="3170">MFHFAAESLYSQVVLLDTFLMHDANPDG</sequence>
<accession>A0A2P2IQ23</accession>
<proteinExistence type="predicted"/>
<dbReference type="EMBL" id="GGEC01002827">
    <property type="protein sequence ID" value="MBW83310.1"/>
    <property type="molecule type" value="Transcribed_RNA"/>
</dbReference>
<name>A0A2P2IQ23_RHIMU</name>
<organism evidence="1">
    <name type="scientific">Rhizophora mucronata</name>
    <name type="common">Asiatic mangrove</name>
    <dbReference type="NCBI Taxonomy" id="61149"/>
    <lineage>
        <taxon>Eukaryota</taxon>
        <taxon>Viridiplantae</taxon>
        <taxon>Streptophyta</taxon>
        <taxon>Embryophyta</taxon>
        <taxon>Tracheophyta</taxon>
        <taxon>Spermatophyta</taxon>
        <taxon>Magnoliopsida</taxon>
        <taxon>eudicotyledons</taxon>
        <taxon>Gunneridae</taxon>
        <taxon>Pentapetalae</taxon>
        <taxon>rosids</taxon>
        <taxon>fabids</taxon>
        <taxon>Malpighiales</taxon>
        <taxon>Rhizophoraceae</taxon>
        <taxon>Rhizophora</taxon>
    </lineage>
</organism>